<reference evidence="2 3" key="1">
    <citation type="submission" date="2019-01" db="EMBL/GenBank/DDBJ databases">
        <title>Genome sequence of Bacillus glycinifermentans SRCM103574.</title>
        <authorList>
            <person name="Kong H.-J."/>
            <person name="Jeong S.-Y."/>
            <person name="Jeong D.-Y."/>
        </authorList>
    </citation>
    <scope>NUCLEOTIDE SEQUENCE [LARGE SCALE GENOMIC DNA]</scope>
    <source>
        <strain evidence="2 3">SRCM103574</strain>
    </source>
</reference>
<dbReference type="InterPro" id="IPR002156">
    <property type="entry name" value="RNaseH_domain"/>
</dbReference>
<keyword evidence="2" id="KW-0808">Transferase</keyword>
<dbReference type="Gene3D" id="3.30.420.10">
    <property type="entry name" value="Ribonuclease H-like superfamily/Ribonuclease H"/>
    <property type="match status" value="1"/>
</dbReference>
<dbReference type="AlphaFoldDB" id="A0AAJ3YYM7"/>
<feature type="domain" description="RNase H type-1" evidence="1">
    <location>
        <begin position="5"/>
        <end position="133"/>
    </location>
</feature>
<sequence>MKEAKKMPVEVYIDGASAGDPGPSGLGIFIKNGRESESFSIPAGRLSNHEAEFTALIEGMKLSAERGYSIVSFRTDSQIVERAADSEYVKNDAFKPYLSEIVRLKASFDLFFIKWIPSKENQTADRLAKNAILLNHPD</sequence>
<dbReference type="GO" id="GO:0003964">
    <property type="term" value="F:RNA-directed DNA polymerase activity"/>
    <property type="evidence" value="ECO:0007669"/>
    <property type="project" value="UniProtKB-KW"/>
</dbReference>
<dbReference type="GO" id="GO:0004523">
    <property type="term" value="F:RNA-DNA hybrid ribonuclease activity"/>
    <property type="evidence" value="ECO:0007669"/>
    <property type="project" value="InterPro"/>
</dbReference>
<dbReference type="PROSITE" id="PS50879">
    <property type="entry name" value="RNASE_H_1"/>
    <property type="match status" value="1"/>
</dbReference>
<evidence type="ECO:0000313" key="2">
    <source>
        <dbReference type="EMBL" id="QAT65749.1"/>
    </source>
</evidence>
<keyword evidence="2" id="KW-0548">Nucleotidyltransferase</keyword>
<organism evidence="2 3">
    <name type="scientific">Bacillus glycinifermentans</name>
    <dbReference type="NCBI Taxonomy" id="1664069"/>
    <lineage>
        <taxon>Bacteria</taxon>
        <taxon>Bacillati</taxon>
        <taxon>Bacillota</taxon>
        <taxon>Bacilli</taxon>
        <taxon>Bacillales</taxon>
        <taxon>Bacillaceae</taxon>
        <taxon>Bacillus</taxon>
    </lineage>
</organism>
<evidence type="ECO:0000259" key="1">
    <source>
        <dbReference type="PROSITE" id="PS50879"/>
    </source>
</evidence>
<protein>
    <submittedName>
        <fullName evidence="2">Reverse transcriptase-like protein</fullName>
    </submittedName>
</protein>
<dbReference type="SUPFAM" id="SSF53098">
    <property type="entry name" value="Ribonuclease H-like"/>
    <property type="match status" value="1"/>
</dbReference>
<dbReference type="InterPro" id="IPR012337">
    <property type="entry name" value="RNaseH-like_sf"/>
</dbReference>
<keyword evidence="2" id="KW-0695">RNA-directed DNA polymerase</keyword>
<dbReference type="Proteomes" id="UP000288675">
    <property type="component" value="Chromosome"/>
</dbReference>
<gene>
    <name evidence="2" type="ORF">EQZ20_13100</name>
</gene>
<accession>A0AAJ3YYM7</accession>
<dbReference type="InterPro" id="IPR036397">
    <property type="entry name" value="RNaseH_sf"/>
</dbReference>
<dbReference type="PANTHER" id="PTHR46387:SF2">
    <property type="entry name" value="RIBONUCLEASE HI"/>
    <property type="match status" value="1"/>
</dbReference>
<proteinExistence type="predicted"/>
<dbReference type="EMBL" id="CP035232">
    <property type="protein sequence ID" value="QAT65749.1"/>
    <property type="molecule type" value="Genomic_DNA"/>
</dbReference>
<name>A0AAJ3YYM7_9BACI</name>
<dbReference type="PANTHER" id="PTHR46387">
    <property type="entry name" value="POLYNUCLEOTIDYL TRANSFERASE, RIBONUCLEASE H-LIKE SUPERFAMILY PROTEIN"/>
    <property type="match status" value="1"/>
</dbReference>
<dbReference type="Pfam" id="PF13456">
    <property type="entry name" value="RVT_3"/>
    <property type="match status" value="1"/>
</dbReference>
<evidence type="ECO:0000313" key="3">
    <source>
        <dbReference type="Proteomes" id="UP000288675"/>
    </source>
</evidence>
<dbReference type="GO" id="GO:0003676">
    <property type="term" value="F:nucleic acid binding"/>
    <property type="evidence" value="ECO:0007669"/>
    <property type="project" value="InterPro"/>
</dbReference>
<dbReference type="CDD" id="cd09279">
    <property type="entry name" value="RNase_HI_like"/>
    <property type="match status" value="1"/>
</dbReference>